<reference evidence="3 4" key="1">
    <citation type="journal article" date="2016" name="Nat. Commun.">
        <title>Extremotolerant tardigrade genome and improved radiotolerance of human cultured cells by tardigrade-unique protein.</title>
        <authorList>
            <person name="Hashimoto T."/>
            <person name="Horikawa D.D."/>
            <person name="Saito Y."/>
            <person name="Kuwahara H."/>
            <person name="Kozuka-Hata H."/>
            <person name="Shin-I T."/>
            <person name="Minakuchi Y."/>
            <person name="Ohishi K."/>
            <person name="Motoyama A."/>
            <person name="Aizu T."/>
            <person name="Enomoto A."/>
            <person name="Kondo K."/>
            <person name="Tanaka S."/>
            <person name="Hara Y."/>
            <person name="Koshikawa S."/>
            <person name="Sagara H."/>
            <person name="Miura T."/>
            <person name="Yokobori S."/>
            <person name="Miyagawa K."/>
            <person name="Suzuki Y."/>
            <person name="Kubo T."/>
            <person name="Oyama M."/>
            <person name="Kohara Y."/>
            <person name="Fujiyama A."/>
            <person name="Arakawa K."/>
            <person name="Katayama T."/>
            <person name="Toyoda A."/>
            <person name="Kunieda T."/>
        </authorList>
    </citation>
    <scope>NUCLEOTIDE SEQUENCE [LARGE SCALE GENOMIC DNA]</scope>
    <source>
        <strain evidence="3 4">YOKOZUNA-1</strain>
    </source>
</reference>
<feature type="domain" description="Nitrate/nitrite sensing protein" evidence="2">
    <location>
        <begin position="139"/>
        <end position="347"/>
    </location>
</feature>
<dbReference type="OrthoDB" id="1890790at2759"/>
<dbReference type="STRING" id="947166.A0A1D1V276"/>
<sequence length="399" mass="44988">MVRGHASPRGQSTAQSSLSVGHATAREFLQLVQDSPSIRKKRFLKLVLVLCVPMTVLFFQCGLIMYTALNAKQIAKSTAAAVAASVQVGEVVTRLQRERGMTRCVPLLGCFISTRNIYHSSCCSLFLSSNNSNVTWNNLIKLRASTEQGISAVNLWPGKPDDVEWLSTSANFRNRLLRHRIDRKSNHTSIEEVVWYTRLIEGALKLMNRDVKLSGDIGGELWKNLFALELFTNTKEAFGIQRALGSAYFSKGYSTPDEHDMFFDVYVKSKTFFEICFDHSEDSRSLYKKILTGKENLTSLLFERMRPIILANVPQSADVARGLLWFGNMTTYMDSISALEGNLVTTVNGALHLQVRDFICVTLLITPQDNEIVLRFVSTFFLVFRSVQRKPSSLELWLC</sequence>
<accession>A0A1D1V276</accession>
<dbReference type="Pfam" id="PF08376">
    <property type="entry name" value="NIT"/>
    <property type="match status" value="1"/>
</dbReference>
<organism evidence="3 4">
    <name type="scientific">Ramazzottius varieornatus</name>
    <name type="common">Water bear</name>
    <name type="synonym">Tardigrade</name>
    <dbReference type="NCBI Taxonomy" id="947166"/>
    <lineage>
        <taxon>Eukaryota</taxon>
        <taxon>Metazoa</taxon>
        <taxon>Ecdysozoa</taxon>
        <taxon>Tardigrada</taxon>
        <taxon>Eutardigrada</taxon>
        <taxon>Parachela</taxon>
        <taxon>Hypsibioidea</taxon>
        <taxon>Ramazzottiidae</taxon>
        <taxon>Ramazzottius</taxon>
    </lineage>
</organism>
<dbReference type="Proteomes" id="UP000186922">
    <property type="component" value="Unassembled WGS sequence"/>
</dbReference>
<feature type="transmembrane region" description="Helical" evidence="1">
    <location>
        <begin position="46"/>
        <end position="69"/>
    </location>
</feature>
<gene>
    <name evidence="3" type="primary">RvY_07447</name>
    <name evidence="3" type="synonym">RvY_07447.1</name>
    <name evidence="3" type="ORF">RvY_07447-1</name>
</gene>
<name>A0A1D1V276_RAMVA</name>
<proteinExistence type="predicted"/>
<keyword evidence="1" id="KW-1133">Transmembrane helix</keyword>
<keyword evidence="1" id="KW-0472">Membrane</keyword>
<evidence type="ECO:0000313" key="3">
    <source>
        <dbReference type="EMBL" id="GAU95924.1"/>
    </source>
</evidence>
<protein>
    <recommendedName>
        <fullName evidence="2">Nitrate/nitrite sensing protein domain-containing protein</fullName>
    </recommendedName>
</protein>
<dbReference type="EMBL" id="BDGG01000003">
    <property type="protein sequence ID" value="GAU95924.1"/>
    <property type="molecule type" value="Genomic_DNA"/>
</dbReference>
<keyword evidence="1" id="KW-0812">Transmembrane</keyword>
<evidence type="ECO:0000256" key="1">
    <source>
        <dbReference type="SAM" id="Phobius"/>
    </source>
</evidence>
<dbReference type="InterPro" id="IPR013587">
    <property type="entry name" value="Nitrate/nitrite_sensing"/>
</dbReference>
<keyword evidence="4" id="KW-1185">Reference proteome</keyword>
<evidence type="ECO:0000313" key="4">
    <source>
        <dbReference type="Proteomes" id="UP000186922"/>
    </source>
</evidence>
<comment type="caution">
    <text evidence="3">The sequence shown here is derived from an EMBL/GenBank/DDBJ whole genome shotgun (WGS) entry which is preliminary data.</text>
</comment>
<dbReference type="AlphaFoldDB" id="A0A1D1V276"/>
<evidence type="ECO:0000259" key="2">
    <source>
        <dbReference type="Pfam" id="PF08376"/>
    </source>
</evidence>